<dbReference type="InterPro" id="IPR041373">
    <property type="entry name" value="RT_RNaseH"/>
</dbReference>
<dbReference type="Gene3D" id="3.10.10.10">
    <property type="entry name" value="HIV Type 1 Reverse Transcriptase, subunit A, domain 1"/>
    <property type="match status" value="1"/>
</dbReference>
<evidence type="ECO:0000256" key="2">
    <source>
        <dbReference type="ARBA" id="ARBA00022679"/>
    </source>
</evidence>
<dbReference type="CDD" id="cd01647">
    <property type="entry name" value="RT_LTR"/>
    <property type="match status" value="1"/>
</dbReference>
<dbReference type="SUPFAM" id="SSF53098">
    <property type="entry name" value="Ribonuclease H-like"/>
    <property type="match status" value="1"/>
</dbReference>
<evidence type="ECO:0000256" key="6">
    <source>
        <dbReference type="ARBA" id="ARBA00022801"/>
    </source>
</evidence>
<accession>A0AAD4WUC3</accession>
<dbReference type="FunFam" id="3.10.20.370:FF:000001">
    <property type="entry name" value="Retrovirus-related Pol polyprotein from transposon 17.6-like protein"/>
    <property type="match status" value="1"/>
</dbReference>
<dbReference type="CDD" id="cd00303">
    <property type="entry name" value="retropepsin_like"/>
    <property type="match status" value="1"/>
</dbReference>
<dbReference type="Gene3D" id="2.40.70.10">
    <property type="entry name" value="Acid Proteases"/>
    <property type="match status" value="1"/>
</dbReference>
<feature type="region of interest" description="Disordered" evidence="8">
    <location>
        <begin position="56"/>
        <end position="83"/>
    </location>
</feature>
<evidence type="ECO:0000256" key="8">
    <source>
        <dbReference type="SAM" id="MobiDB-lite"/>
    </source>
</evidence>
<keyword evidence="3" id="KW-0548">Nucleotidyltransferase</keyword>
<reference evidence="10 11" key="1">
    <citation type="journal article" date="2022" name="G3 (Bethesda)">
        <title>Whole-genome sequence and methylome profiling of the almond [Prunus dulcis (Mill.) D.A. Webb] cultivar 'Nonpareil'.</title>
        <authorList>
            <person name="D'Amico-Willman K.M."/>
            <person name="Ouma W.Z."/>
            <person name="Meulia T."/>
            <person name="Sideli G.M."/>
            <person name="Gradziel T.M."/>
            <person name="Fresnedo-Ramirez J."/>
        </authorList>
    </citation>
    <scope>NUCLEOTIDE SEQUENCE [LARGE SCALE GENOMIC DNA]</scope>
    <source>
        <strain evidence="10">Clone GOH B32 T37-40</strain>
    </source>
</reference>
<keyword evidence="6" id="KW-0378">Hydrolase</keyword>
<dbReference type="InterPro" id="IPR036397">
    <property type="entry name" value="RNaseH_sf"/>
</dbReference>
<dbReference type="InterPro" id="IPR021109">
    <property type="entry name" value="Peptidase_aspartic_dom_sf"/>
</dbReference>
<dbReference type="InterPro" id="IPR043128">
    <property type="entry name" value="Rev_trsase/Diguanyl_cyclase"/>
</dbReference>
<dbReference type="InterPro" id="IPR041588">
    <property type="entry name" value="Integrase_H2C2"/>
</dbReference>
<dbReference type="Pfam" id="PF17917">
    <property type="entry name" value="RT_RNaseH"/>
    <property type="match status" value="1"/>
</dbReference>
<dbReference type="FunFam" id="3.30.70.270:FF:000020">
    <property type="entry name" value="Transposon Tf2-6 polyprotein-like Protein"/>
    <property type="match status" value="1"/>
</dbReference>
<dbReference type="Pfam" id="PF13650">
    <property type="entry name" value="Asp_protease_2"/>
    <property type="match status" value="1"/>
</dbReference>
<name>A0AAD4WUC3_PRUDU</name>
<dbReference type="GO" id="GO:0003964">
    <property type="term" value="F:RNA-directed DNA polymerase activity"/>
    <property type="evidence" value="ECO:0007669"/>
    <property type="project" value="UniProtKB-KW"/>
</dbReference>
<dbReference type="InterPro" id="IPR005162">
    <property type="entry name" value="Retrotrans_gag_dom"/>
</dbReference>
<dbReference type="InterPro" id="IPR012337">
    <property type="entry name" value="RNaseH-like_sf"/>
</dbReference>
<feature type="compositionally biased region" description="Low complexity" evidence="8">
    <location>
        <begin position="400"/>
        <end position="409"/>
    </location>
</feature>
<keyword evidence="5" id="KW-0255">Endonuclease</keyword>
<sequence>MSSNPFLEQVRSSFQRSRSLNAGPSLQPNRVISEIQNRLKRELATAKEQAIATFEGPAIHTDLPGSSPSNSESSSDQEEEEMAANEFMGDLDIPTIPASPSSILLPTVARNYELKSSHLNMLPSFYGLPNEDPLTHIKDIFNVVSSFPLTGVTEEQLRMRVFPYTLKDKAKYWLNSLKPGSLMTWGAIQKKFLEKYFSTQKTDMLRDKILLFAQQDDESFCEAWERFNGLLNQCPHHGIPLKLQMRMFYKGLTPSSHNIVTNFAGGSYKTKTPPEETYELFEEIAMETQHTDTRGKRIAGGSNDSSSVQISKLEQKLDALLALNSRNPLKEVCSICETHDHPTISCPFGAAYPEFVQEQAKLVNSYNRGPINDPYSQSYNPGWRNHPNFSWRNTKHQANPPSLQRPQQSSSLEDIVKQMAINQSNFQQTTQAAISKIEVQLGQIATEIAQREPGKWPSQTVINPKNQEAKAVHVLRSGMIVDNKVGSDLSNDVVVVEDEDEEETTAMEGEQPKTSQSAPKAKSDSQEPNPFQLHKRDDKFVPSHLHQDRYIPPPPYIPPIPFPGRLKKANQDKAFKEIYDILSKVNINLPLLDVVKQIPAYGKFIKHLMTHKLNFTPSEEVKLNKNVSAVLQRKLPPKLDDPGSFNIPINIGDKTVGRAMLDLGASINVMPYSVYQALGLEGIKKTSIRLELADHSIKYPRGIVEDILVQVNTLILPADFVVMDMEDNPYVDRVDPILLGRPFMATADTIIKVKDGTLSMTVLGETVEFKVFDALSQPSITLDTCFSIDVVDHEVFSKIVQKKSNDALEAVLTQEEEDLFESEFQEVMAALEVFQPYPPSFRPPLEPLVSSSTKLEPSIITPPKLELKPLPNHLKYTYLGANETLPVIIAASLTSHEEDSLIEVLKEHKTALGWTIADIKGISPSMCMHRILMEEDSKPSRDAQRRLNPNMKEVVRAEVLKLLDVGIIYPISDSKWVSPVQVVPKKSGITVVKNEKNELVPTRTITGWRVCIDYRKLNTSTRKDHFPLPFIDQMLDRLSGHAYYCFLDGFSGYNQIPIAPEDQEKTTFTCPFGTFAYRRMPFGLCNAPATFQRCMMAIFSDMVERFMEVFMDDFSVFGSSFDDCLHHLSLVLTRCQETNLILNWEKCHFMVRQGIVLGHVVSNKGIQVDKAKINIITNLPPPSSVKGVRSFLGHAGFYRRFIKNFSSISRPLCNLLAKDAVFEFDEICMEAFTTLKKKLTSAPIIIAPYWSLPFEIMCDASDFAIGAVLGQKKNKLPHVIHYASRTLNDAQLNYSTTEKELLAVVFALEKFRPYLVGSKVIVYSDHAALRYLLTKKDAKPRLIRWILLLQEFDLEIRDKKGCENVVADHLSRIVVEEQGEAVLPLNETFPDEQLYVAQVKEPWYADFVNYLACGVLRNDLTYQDKKKFFSMVKHYVWDEPFLFKHCPDQLIRRCVPEEEHESILRHSHELACGGHFGAKKTALKILQSGFFWPTLFKDAFNFCVKCDRCQRMGNISRRNELPLKNILFVELFDVWGIDFMGPFPSSFGYTYILVAVDYVSKWVEAIATKTNDHKVVLKFLRDNIFTRFGTPRAIISDGGSHFCNKLFEALMKKYSITHRVSTPYHPQTSGQVEISNREIKQILEKVVNSTRKDWAAKLNDALWAYRTAYKTHIGMSPYRLVFGKACHLPMELEHNAFWAIKKLNFDPDKAGHVRKFQLNELEEIRHESYENAKLYKERTKTYHDRNIQRKEFTKGMSVLLFNSRLRLFPGKLKSRWLGPFTVVNVSPYGAVEIQNPKDGSTFKVNGQRLKPFYEGVSVGIQTGHVVDHLPFVQSS</sequence>
<feature type="region of interest" description="Disordered" evidence="8">
    <location>
        <begin position="389"/>
        <end position="409"/>
    </location>
</feature>
<dbReference type="InterPro" id="IPR001584">
    <property type="entry name" value="Integrase_cat-core"/>
</dbReference>
<evidence type="ECO:0000256" key="3">
    <source>
        <dbReference type="ARBA" id="ARBA00022695"/>
    </source>
</evidence>
<keyword evidence="2" id="KW-0808">Transferase</keyword>
<protein>
    <recommendedName>
        <fullName evidence="1">RNA-directed DNA polymerase</fullName>
        <ecNumber evidence="1">2.7.7.49</ecNumber>
    </recommendedName>
</protein>
<dbReference type="InterPro" id="IPR050951">
    <property type="entry name" value="Retrovirus_Pol_polyprotein"/>
</dbReference>
<evidence type="ECO:0000313" key="11">
    <source>
        <dbReference type="Proteomes" id="UP001054821"/>
    </source>
</evidence>
<evidence type="ECO:0000256" key="5">
    <source>
        <dbReference type="ARBA" id="ARBA00022759"/>
    </source>
</evidence>
<dbReference type="Pfam" id="PF17921">
    <property type="entry name" value="Integrase_H2C2"/>
    <property type="match status" value="1"/>
</dbReference>
<dbReference type="PROSITE" id="PS50994">
    <property type="entry name" value="INTEGRASE"/>
    <property type="match status" value="1"/>
</dbReference>
<dbReference type="InterPro" id="IPR043502">
    <property type="entry name" value="DNA/RNA_pol_sf"/>
</dbReference>
<dbReference type="Pfam" id="PF00665">
    <property type="entry name" value="rve"/>
    <property type="match status" value="1"/>
</dbReference>
<organism evidence="10 11">
    <name type="scientific">Prunus dulcis</name>
    <name type="common">Almond</name>
    <name type="synonym">Amygdalus dulcis</name>
    <dbReference type="NCBI Taxonomy" id="3755"/>
    <lineage>
        <taxon>Eukaryota</taxon>
        <taxon>Viridiplantae</taxon>
        <taxon>Streptophyta</taxon>
        <taxon>Embryophyta</taxon>
        <taxon>Tracheophyta</taxon>
        <taxon>Spermatophyta</taxon>
        <taxon>Magnoliopsida</taxon>
        <taxon>eudicotyledons</taxon>
        <taxon>Gunneridae</taxon>
        <taxon>Pentapetalae</taxon>
        <taxon>rosids</taxon>
        <taxon>fabids</taxon>
        <taxon>Rosales</taxon>
        <taxon>Rosaceae</taxon>
        <taxon>Amygdaloideae</taxon>
        <taxon>Amygdaleae</taxon>
        <taxon>Prunus</taxon>
    </lineage>
</organism>
<evidence type="ECO:0000256" key="1">
    <source>
        <dbReference type="ARBA" id="ARBA00012493"/>
    </source>
</evidence>
<dbReference type="GO" id="GO:0004519">
    <property type="term" value="F:endonuclease activity"/>
    <property type="evidence" value="ECO:0007669"/>
    <property type="project" value="UniProtKB-KW"/>
</dbReference>
<dbReference type="Pfam" id="PF03732">
    <property type="entry name" value="Retrotrans_gag"/>
    <property type="match status" value="1"/>
</dbReference>
<evidence type="ECO:0000313" key="10">
    <source>
        <dbReference type="EMBL" id="KAI5348964.1"/>
    </source>
</evidence>
<feature type="region of interest" description="Disordered" evidence="8">
    <location>
        <begin position="498"/>
        <end position="534"/>
    </location>
</feature>
<feature type="domain" description="Integrase catalytic" evidence="9">
    <location>
        <begin position="1518"/>
        <end position="1685"/>
    </location>
</feature>
<dbReference type="GO" id="GO:0003676">
    <property type="term" value="F:nucleic acid binding"/>
    <property type="evidence" value="ECO:0007669"/>
    <property type="project" value="InterPro"/>
</dbReference>
<keyword evidence="11" id="KW-1185">Reference proteome</keyword>
<dbReference type="PANTHER" id="PTHR37984">
    <property type="entry name" value="PROTEIN CBG26694"/>
    <property type="match status" value="1"/>
</dbReference>
<gene>
    <name evidence="10" type="ORF">L3X38_001851</name>
</gene>
<dbReference type="CDD" id="cd09274">
    <property type="entry name" value="RNase_HI_RT_Ty3"/>
    <property type="match status" value="1"/>
</dbReference>
<feature type="region of interest" description="Disordered" evidence="8">
    <location>
        <begin position="1"/>
        <end position="29"/>
    </location>
</feature>
<dbReference type="Gene3D" id="3.30.420.10">
    <property type="entry name" value="Ribonuclease H-like superfamily/Ribonuclease H"/>
    <property type="match status" value="1"/>
</dbReference>
<evidence type="ECO:0000259" key="9">
    <source>
        <dbReference type="PROSITE" id="PS50994"/>
    </source>
</evidence>
<proteinExistence type="predicted"/>
<dbReference type="Gene3D" id="3.30.70.270">
    <property type="match status" value="2"/>
</dbReference>
<dbReference type="SUPFAM" id="SSF56672">
    <property type="entry name" value="DNA/RNA polymerases"/>
    <property type="match status" value="1"/>
</dbReference>
<dbReference type="EC" id="2.7.7.49" evidence="1"/>
<keyword evidence="7" id="KW-0695">RNA-directed DNA polymerase</keyword>
<evidence type="ECO:0000256" key="4">
    <source>
        <dbReference type="ARBA" id="ARBA00022722"/>
    </source>
</evidence>
<comment type="caution">
    <text evidence="10">The sequence shown here is derived from an EMBL/GenBank/DDBJ whole genome shotgun (WGS) entry which is preliminary data.</text>
</comment>
<dbReference type="FunFam" id="3.30.420.10:FF:000032">
    <property type="entry name" value="Retrovirus-related Pol polyprotein from transposon 297-like Protein"/>
    <property type="match status" value="1"/>
</dbReference>
<dbReference type="InterPro" id="IPR000477">
    <property type="entry name" value="RT_dom"/>
</dbReference>
<dbReference type="PANTHER" id="PTHR37984:SF5">
    <property type="entry name" value="PROTEIN NYNRIN-LIKE"/>
    <property type="match status" value="1"/>
</dbReference>
<dbReference type="Proteomes" id="UP001054821">
    <property type="component" value="Chromosome 1"/>
</dbReference>
<dbReference type="Pfam" id="PF00078">
    <property type="entry name" value="RVT_1"/>
    <property type="match status" value="1"/>
</dbReference>
<dbReference type="GO" id="GO:0015074">
    <property type="term" value="P:DNA integration"/>
    <property type="evidence" value="ECO:0007669"/>
    <property type="project" value="InterPro"/>
</dbReference>
<evidence type="ECO:0000256" key="7">
    <source>
        <dbReference type="ARBA" id="ARBA00022918"/>
    </source>
</evidence>
<dbReference type="EMBL" id="JAJFAZ020000001">
    <property type="protein sequence ID" value="KAI5348964.1"/>
    <property type="molecule type" value="Genomic_DNA"/>
</dbReference>
<feature type="compositionally biased region" description="Polar residues" evidence="8">
    <location>
        <begin position="389"/>
        <end position="399"/>
    </location>
</feature>
<keyword evidence="4" id="KW-0540">Nuclease</keyword>
<dbReference type="GO" id="GO:0016787">
    <property type="term" value="F:hydrolase activity"/>
    <property type="evidence" value="ECO:0007669"/>
    <property type="project" value="UniProtKB-KW"/>
</dbReference>
<dbReference type="Gene3D" id="1.10.340.70">
    <property type="match status" value="1"/>
</dbReference>